<keyword evidence="5 6" id="KW-0472">Membrane</keyword>
<keyword evidence="3 6" id="KW-0812">Transmembrane</keyword>
<dbReference type="OrthoDB" id="8193498at2759"/>
<name>A0A6J2X9J1_SITOR</name>
<dbReference type="FunCoup" id="A0A6J2X9J1">
    <property type="interactions" value="818"/>
</dbReference>
<keyword evidence="7" id="KW-1185">Reference proteome</keyword>
<proteinExistence type="inferred from homology"/>
<protein>
    <submittedName>
        <fullName evidence="8">UPF0389 protein CG9231</fullName>
    </submittedName>
</protein>
<feature type="transmembrane region" description="Helical" evidence="6">
    <location>
        <begin position="81"/>
        <end position="99"/>
    </location>
</feature>
<evidence type="ECO:0000256" key="2">
    <source>
        <dbReference type="ARBA" id="ARBA00007363"/>
    </source>
</evidence>
<dbReference type="GeneID" id="115876301"/>
<evidence type="ECO:0000256" key="6">
    <source>
        <dbReference type="SAM" id="Phobius"/>
    </source>
</evidence>
<sequence>MNMTSRALYKLFTKNNSMNATRFFPKRNYSDLDKLQAPHKVDNLEKRFLVWTGKYKTIAEVPNFVGQNVMERARNRMRIRIANYMMLATALGCCLMVYLGKSDKAKGDSIVKRNLEWHRQINEEAKRAEQQQKTQ</sequence>
<reference evidence="8" key="1">
    <citation type="submission" date="2025-08" db="UniProtKB">
        <authorList>
            <consortium name="RefSeq"/>
        </authorList>
    </citation>
    <scope>IDENTIFICATION</scope>
    <source>
        <tissue evidence="8">Gonads</tissue>
    </source>
</reference>
<comment type="similarity">
    <text evidence="2">Belongs to the UPF0389 family.</text>
</comment>
<keyword evidence="4 6" id="KW-1133">Transmembrane helix</keyword>
<dbReference type="Pfam" id="PF06388">
    <property type="entry name" value="DUF1075"/>
    <property type="match status" value="1"/>
</dbReference>
<dbReference type="KEGG" id="soy:115876301"/>
<dbReference type="GO" id="GO:0016020">
    <property type="term" value="C:membrane"/>
    <property type="evidence" value="ECO:0007669"/>
    <property type="project" value="UniProtKB-SubCell"/>
</dbReference>
<evidence type="ECO:0000313" key="7">
    <source>
        <dbReference type="Proteomes" id="UP000504635"/>
    </source>
</evidence>
<dbReference type="InParanoid" id="A0A6J2X9J1"/>
<organism evidence="7 8">
    <name type="scientific">Sitophilus oryzae</name>
    <name type="common">Rice weevil</name>
    <name type="synonym">Curculio oryzae</name>
    <dbReference type="NCBI Taxonomy" id="7048"/>
    <lineage>
        <taxon>Eukaryota</taxon>
        <taxon>Metazoa</taxon>
        <taxon>Ecdysozoa</taxon>
        <taxon>Arthropoda</taxon>
        <taxon>Hexapoda</taxon>
        <taxon>Insecta</taxon>
        <taxon>Pterygota</taxon>
        <taxon>Neoptera</taxon>
        <taxon>Endopterygota</taxon>
        <taxon>Coleoptera</taxon>
        <taxon>Polyphaga</taxon>
        <taxon>Cucujiformia</taxon>
        <taxon>Curculionidae</taxon>
        <taxon>Dryophthorinae</taxon>
        <taxon>Sitophilus</taxon>
    </lineage>
</organism>
<accession>A0A6J2X9J1</accession>
<gene>
    <name evidence="8" type="primary">LOC115876301</name>
</gene>
<dbReference type="Proteomes" id="UP000504635">
    <property type="component" value="Unplaced"/>
</dbReference>
<dbReference type="RefSeq" id="XP_030747887.1">
    <property type="nucleotide sequence ID" value="XM_030892027.1"/>
</dbReference>
<evidence type="ECO:0000256" key="1">
    <source>
        <dbReference type="ARBA" id="ARBA00004167"/>
    </source>
</evidence>
<evidence type="ECO:0000256" key="3">
    <source>
        <dbReference type="ARBA" id="ARBA00022692"/>
    </source>
</evidence>
<evidence type="ECO:0000256" key="4">
    <source>
        <dbReference type="ARBA" id="ARBA00022989"/>
    </source>
</evidence>
<dbReference type="PANTHER" id="PTHR13674:SF5">
    <property type="entry name" value="UPF0389 PROTEIN CG9231"/>
    <property type="match status" value="1"/>
</dbReference>
<dbReference type="PANTHER" id="PTHR13674">
    <property type="entry name" value="GROWTH AND TRANSFORMATION-DEPENDENT PROTEIN"/>
    <property type="match status" value="1"/>
</dbReference>
<dbReference type="InterPro" id="IPR009432">
    <property type="entry name" value="DUF1075"/>
</dbReference>
<comment type="subcellular location">
    <subcellularLocation>
        <location evidence="1">Membrane</location>
        <topology evidence="1">Single-pass membrane protein</topology>
    </subcellularLocation>
</comment>
<evidence type="ECO:0000256" key="5">
    <source>
        <dbReference type="ARBA" id="ARBA00023136"/>
    </source>
</evidence>
<evidence type="ECO:0000313" key="8">
    <source>
        <dbReference type="RefSeq" id="XP_030747887.1"/>
    </source>
</evidence>
<dbReference type="AlphaFoldDB" id="A0A6J2X9J1"/>